<proteinExistence type="predicted"/>
<organism evidence="7">
    <name type="scientific">Arabidopsis lyrata subsp. lyrata</name>
    <name type="common">Lyre-leaved rock-cress</name>
    <dbReference type="NCBI Taxonomy" id="81972"/>
    <lineage>
        <taxon>Eukaryota</taxon>
        <taxon>Viridiplantae</taxon>
        <taxon>Streptophyta</taxon>
        <taxon>Embryophyta</taxon>
        <taxon>Tracheophyta</taxon>
        <taxon>Spermatophyta</taxon>
        <taxon>Magnoliopsida</taxon>
        <taxon>eudicotyledons</taxon>
        <taxon>Gunneridae</taxon>
        <taxon>Pentapetalae</taxon>
        <taxon>rosids</taxon>
        <taxon>malvids</taxon>
        <taxon>Brassicales</taxon>
        <taxon>Brassicaceae</taxon>
        <taxon>Camelineae</taxon>
        <taxon>Arabidopsis</taxon>
    </lineage>
</organism>
<accession>D7L2N0</accession>
<keyword evidence="7" id="KW-1185">Reference proteome</keyword>
<dbReference type="PANTHER" id="PTHR22894:SF5">
    <property type="entry name" value="RING-TYPE DOMAIN-CONTAINING PROTEIN"/>
    <property type="match status" value="1"/>
</dbReference>
<keyword evidence="1" id="KW-0479">Metal-binding</keyword>
<keyword evidence="2 4" id="KW-0863">Zinc-finger</keyword>
<evidence type="ECO:0000256" key="3">
    <source>
        <dbReference type="ARBA" id="ARBA00022833"/>
    </source>
</evidence>
<dbReference type="GO" id="GO:0061630">
    <property type="term" value="F:ubiquitin protein ligase activity"/>
    <property type="evidence" value="ECO:0007669"/>
    <property type="project" value="InterPro"/>
</dbReference>
<dbReference type="Proteomes" id="UP000008694">
    <property type="component" value="Unassembled WGS sequence"/>
</dbReference>
<feature type="domain" description="RING-type" evidence="5">
    <location>
        <begin position="9"/>
        <end position="54"/>
    </location>
</feature>
<evidence type="ECO:0000256" key="4">
    <source>
        <dbReference type="PROSITE-ProRule" id="PRU00175"/>
    </source>
</evidence>
<dbReference type="InterPro" id="IPR001841">
    <property type="entry name" value="Znf_RING"/>
</dbReference>
<dbReference type="SMART" id="SM00184">
    <property type="entry name" value="RING"/>
    <property type="match status" value="1"/>
</dbReference>
<dbReference type="Pfam" id="PF00097">
    <property type="entry name" value="zf-C3HC4"/>
    <property type="match status" value="1"/>
</dbReference>
<dbReference type="InterPro" id="IPR038896">
    <property type="entry name" value="RNF170"/>
</dbReference>
<dbReference type="AlphaFoldDB" id="D7L2N0"/>
<gene>
    <name evidence="6" type="ORF">ARALYDRAFT_674127</name>
</gene>
<sequence length="71" mass="7748">MANKEDINCPIYRNGFMVPVLTNCHHRFCGKCILVWLTQTNIAEASSLTCPNCRASVTHLGPVGDVVGENS</sequence>
<evidence type="ECO:0000313" key="6">
    <source>
        <dbReference type="EMBL" id="EFH60101.1"/>
    </source>
</evidence>
<reference evidence="7" key="1">
    <citation type="journal article" date="2011" name="Nat. Genet.">
        <title>The Arabidopsis lyrata genome sequence and the basis of rapid genome size change.</title>
        <authorList>
            <person name="Hu T.T."/>
            <person name="Pattyn P."/>
            <person name="Bakker E.G."/>
            <person name="Cao J."/>
            <person name="Cheng J.-F."/>
            <person name="Clark R.M."/>
            <person name="Fahlgren N."/>
            <person name="Fawcett J.A."/>
            <person name="Grimwood J."/>
            <person name="Gundlach H."/>
            <person name="Haberer G."/>
            <person name="Hollister J.D."/>
            <person name="Ossowski S."/>
            <person name="Ottilar R.P."/>
            <person name="Salamov A.A."/>
            <person name="Schneeberger K."/>
            <person name="Spannagl M."/>
            <person name="Wang X."/>
            <person name="Yang L."/>
            <person name="Nasrallah M.E."/>
            <person name="Bergelson J."/>
            <person name="Carrington J.C."/>
            <person name="Gaut B.S."/>
            <person name="Schmutz J."/>
            <person name="Mayer K.F.X."/>
            <person name="Van de Peer Y."/>
            <person name="Grigoriev I.V."/>
            <person name="Nordborg M."/>
            <person name="Weigel D."/>
            <person name="Guo Y.-L."/>
        </authorList>
    </citation>
    <scope>NUCLEOTIDE SEQUENCE [LARGE SCALE GENOMIC DNA]</scope>
    <source>
        <strain evidence="7">cv. MN47</strain>
    </source>
</reference>
<dbReference type="Gramene" id="Al_scaffold_0003_3324">
    <property type="protein sequence ID" value="Al_scaffold_0003_3324"/>
    <property type="gene ID" value="Al_scaffold_0003_3324"/>
</dbReference>
<dbReference type="HOGENOM" id="CLU_2743469_0_0_1"/>
<evidence type="ECO:0000256" key="1">
    <source>
        <dbReference type="ARBA" id="ARBA00022723"/>
    </source>
</evidence>
<dbReference type="EMBL" id="GL348715">
    <property type="protein sequence ID" value="EFH60101.1"/>
    <property type="molecule type" value="Genomic_DNA"/>
</dbReference>
<evidence type="ECO:0000259" key="5">
    <source>
        <dbReference type="PROSITE" id="PS50089"/>
    </source>
</evidence>
<protein>
    <submittedName>
        <fullName evidence="6">Predicted protein</fullName>
    </submittedName>
</protein>
<dbReference type="PROSITE" id="PS00518">
    <property type="entry name" value="ZF_RING_1"/>
    <property type="match status" value="1"/>
</dbReference>
<dbReference type="Gene3D" id="3.30.40.10">
    <property type="entry name" value="Zinc/RING finger domain, C3HC4 (zinc finger)"/>
    <property type="match status" value="1"/>
</dbReference>
<dbReference type="GO" id="GO:0008270">
    <property type="term" value="F:zinc ion binding"/>
    <property type="evidence" value="ECO:0007669"/>
    <property type="project" value="UniProtKB-KW"/>
</dbReference>
<evidence type="ECO:0000313" key="7">
    <source>
        <dbReference type="Proteomes" id="UP000008694"/>
    </source>
</evidence>
<keyword evidence="3" id="KW-0862">Zinc</keyword>
<dbReference type="InterPro" id="IPR017907">
    <property type="entry name" value="Znf_RING_CS"/>
</dbReference>
<evidence type="ECO:0000256" key="2">
    <source>
        <dbReference type="ARBA" id="ARBA00022771"/>
    </source>
</evidence>
<dbReference type="InterPro" id="IPR013083">
    <property type="entry name" value="Znf_RING/FYVE/PHD"/>
</dbReference>
<dbReference type="PROSITE" id="PS50089">
    <property type="entry name" value="ZF_RING_2"/>
    <property type="match status" value="1"/>
</dbReference>
<dbReference type="SUPFAM" id="SSF57850">
    <property type="entry name" value="RING/U-box"/>
    <property type="match status" value="1"/>
</dbReference>
<name>D7L2N0_ARALL</name>
<dbReference type="InterPro" id="IPR018957">
    <property type="entry name" value="Znf_C3HC4_RING-type"/>
</dbReference>
<dbReference type="PANTHER" id="PTHR22894">
    <property type="entry name" value="RING-TYPE DOMAIN-CONTAINING PROTEIN"/>
    <property type="match status" value="1"/>
</dbReference>